<dbReference type="PANTHER" id="PTHR12558">
    <property type="entry name" value="CELL DIVISION CYCLE 16,23,27"/>
    <property type="match status" value="1"/>
</dbReference>
<comment type="caution">
    <text evidence="2">The sequence shown here is derived from an EMBL/GenBank/DDBJ whole genome shotgun (WGS) entry which is preliminary data.</text>
</comment>
<feature type="repeat" description="TPR" evidence="1">
    <location>
        <begin position="52"/>
        <end position="85"/>
    </location>
</feature>
<reference evidence="2 3" key="1">
    <citation type="submission" date="2020-03" db="EMBL/GenBank/DDBJ databases">
        <title>Genomic Encyclopedia of Type Strains, Phase III (KMG-III): the genomes of soil and plant-associated and newly described type strains.</title>
        <authorList>
            <person name="Whitman W."/>
        </authorList>
    </citation>
    <scope>NUCLEOTIDE SEQUENCE [LARGE SCALE GENOMIC DNA]</scope>
    <source>
        <strain evidence="2 3">CECT 8804</strain>
    </source>
</reference>
<dbReference type="EMBL" id="JAAOZC010000003">
    <property type="protein sequence ID" value="NIJ07797.1"/>
    <property type="molecule type" value="Genomic_DNA"/>
</dbReference>
<dbReference type="Proteomes" id="UP000727456">
    <property type="component" value="Unassembled WGS sequence"/>
</dbReference>
<dbReference type="Gene3D" id="1.25.40.10">
    <property type="entry name" value="Tetratricopeptide repeat domain"/>
    <property type="match status" value="2"/>
</dbReference>
<dbReference type="PROSITE" id="PS50005">
    <property type="entry name" value="TPR"/>
    <property type="match status" value="1"/>
</dbReference>
<organism evidence="2 3">
    <name type="scientific">Sphingomonas vulcanisoli</name>
    <dbReference type="NCBI Taxonomy" id="1658060"/>
    <lineage>
        <taxon>Bacteria</taxon>
        <taxon>Pseudomonadati</taxon>
        <taxon>Pseudomonadota</taxon>
        <taxon>Alphaproteobacteria</taxon>
        <taxon>Sphingomonadales</taxon>
        <taxon>Sphingomonadaceae</taxon>
        <taxon>Sphingomonas</taxon>
    </lineage>
</organism>
<keyword evidence="3" id="KW-1185">Reference proteome</keyword>
<keyword evidence="1" id="KW-0802">TPR repeat</keyword>
<evidence type="ECO:0000256" key="1">
    <source>
        <dbReference type="PROSITE-ProRule" id="PRU00339"/>
    </source>
</evidence>
<evidence type="ECO:0000313" key="2">
    <source>
        <dbReference type="EMBL" id="NIJ07797.1"/>
    </source>
</evidence>
<protein>
    <submittedName>
        <fullName evidence="2">Tetratricopeptide (TPR) repeat protein</fullName>
    </submittedName>
</protein>
<dbReference type="Pfam" id="PF14559">
    <property type="entry name" value="TPR_19"/>
    <property type="match status" value="1"/>
</dbReference>
<dbReference type="InterPro" id="IPR011990">
    <property type="entry name" value="TPR-like_helical_dom_sf"/>
</dbReference>
<name>A0ABX0TTR4_9SPHN</name>
<dbReference type="RefSeq" id="WP_167072662.1">
    <property type="nucleotide sequence ID" value="NZ_JAAOZC010000003.1"/>
</dbReference>
<dbReference type="PANTHER" id="PTHR12558:SF13">
    <property type="entry name" value="CELL DIVISION CYCLE PROTEIN 27 HOMOLOG"/>
    <property type="match status" value="1"/>
</dbReference>
<accession>A0ABX0TTR4</accession>
<dbReference type="SUPFAM" id="SSF48452">
    <property type="entry name" value="TPR-like"/>
    <property type="match status" value="3"/>
</dbReference>
<gene>
    <name evidence="2" type="ORF">FHS31_001407</name>
</gene>
<proteinExistence type="predicted"/>
<dbReference type="Pfam" id="PF13432">
    <property type="entry name" value="TPR_16"/>
    <property type="match status" value="1"/>
</dbReference>
<dbReference type="InterPro" id="IPR019734">
    <property type="entry name" value="TPR_rpt"/>
</dbReference>
<sequence>MLGLALMLAACGQNVPKADSLEAQSDTAMSVQAYPYAISLLQRAVKYDSNEPRRWVKLGRAQRAAGMPALAAMSFQHALDLDPANVESLQNLAILEVRAGRYDDAKNYVDPLMVLSPDDIAGLLALGAIALYQKQLPQGLVYADKLIKIAPQSLGGYSLKAHILDAMGRPAAAAAVLAQQAVFNPDDKELALQLLQLYQKAGNLQGVRDTALTLARLVPDDPRYQMEAARAKFARGDKEGADAIVNDLIGRYPHLAELMLAAAEYWRTTLPPDAALAKIVDMAIHANGRSQAGLCDLLITTGHAATVLTMLAPLEKANIGTGNAEAAASYANALLVTGKPDRAVAVARNVLAFDSQVDAALVVRAKVYLARKRYADALTDAQLAAAANGNNVEAMLLVPKIYTAWGNPTLAANAWGDASARFPDDPNVLAARMQWLLANNQAQVAEGLASHFARSHPAQSIAWELYRTACTATRNQPCVDEATAELAQLAKKRR</sequence>
<dbReference type="SMART" id="SM00028">
    <property type="entry name" value="TPR"/>
    <property type="match status" value="6"/>
</dbReference>
<evidence type="ECO:0000313" key="3">
    <source>
        <dbReference type="Proteomes" id="UP000727456"/>
    </source>
</evidence>